<sequence>MLKAVLNVAPRRAISAVIAALGAALGAGATAAAYPARLITFVVPFTAGAGPDVFVRAIAQEVAKAAGVPAIVENRPGAGSALAAQTVAKARPDGYTVLVTGNVAFTGNPYTLKKLAYDPVADFTPVTTLAKGPMYLYTNPQKLPVANIAELLQLIRKNPGKYSFGYTSITSRLPAEVLQQSMGLKILGVPYRSGAAAVPDLVGGQIDMMFTDFAPWPHVASGKLRAMAVTDPKRSPYAPKLPTFDESGVKGMNIGFWLAAYLPAGASAQVAEQLQGLLAKAVRTSGVKSVYQATGTFEFVVPGAEMAKFQANESAAWGRIIRAAGIQPE</sequence>
<evidence type="ECO:0000256" key="1">
    <source>
        <dbReference type="ARBA" id="ARBA00006987"/>
    </source>
</evidence>
<dbReference type="PANTHER" id="PTHR42928">
    <property type="entry name" value="TRICARBOXYLATE-BINDING PROTEIN"/>
    <property type="match status" value="1"/>
</dbReference>
<dbReference type="GeneID" id="98401257"/>
<dbReference type="RefSeq" id="WP_150983459.1">
    <property type="nucleotide sequence ID" value="NZ_CP062803.1"/>
</dbReference>
<organism evidence="2 3">
    <name type="scientific">Cupriavidus basilensis</name>
    <dbReference type="NCBI Taxonomy" id="68895"/>
    <lineage>
        <taxon>Bacteria</taxon>
        <taxon>Pseudomonadati</taxon>
        <taxon>Pseudomonadota</taxon>
        <taxon>Betaproteobacteria</taxon>
        <taxon>Burkholderiales</taxon>
        <taxon>Burkholderiaceae</taxon>
        <taxon>Cupriavidus</taxon>
    </lineage>
</organism>
<dbReference type="Proteomes" id="UP000397656">
    <property type="component" value="Chromosome 1"/>
</dbReference>
<evidence type="ECO:0000313" key="2">
    <source>
        <dbReference type="EMBL" id="QOT78327.1"/>
    </source>
</evidence>
<reference evidence="2 3" key="1">
    <citation type="submission" date="2020-10" db="EMBL/GenBank/DDBJ databases">
        <title>Complete genome sequence of Cupriavidus basilensis CCUG 49340T.</title>
        <authorList>
            <person name="Salva-Serra F."/>
            <person name="Donoso R.A."/>
            <person name="Cho K.H."/>
            <person name="Yoo J.A."/>
            <person name="Lee K."/>
            <person name="Yoon S.-H."/>
            <person name="Perez-Pantoja D."/>
            <person name="Moore E.R.B."/>
        </authorList>
    </citation>
    <scope>NUCLEOTIDE SEQUENCE [LARGE SCALE GENOMIC DNA]</scope>
    <source>
        <strain evidence="3">CCUG 49340</strain>
    </source>
</reference>
<accession>A0A643G317</accession>
<dbReference type="PANTHER" id="PTHR42928:SF5">
    <property type="entry name" value="BLR1237 PROTEIN"/>
    <property type="match status" value="1"/>
</dbReference>
<comment type="similarity">
    <text evidence="1">Belongs to the UPF0065 (bug) family.</text>
</comment>
<dbReference type="AlphaFoldDB" id="A0A643G317"/>
<dbReference type="Pfam" id="PF03401">
    <property type="entry name" value="TctC"/>
    <property type="match status" value="1"/>
</dbReference>
<dbReference type="InterPro" id="IPR042100">
    <property type="entry name" value="Bug_dom1"/>
</dbReference>
<protein>
    <submittedName>
        <fullName evidence="2">Tripartite tricarboxylate transporter substrate binding protein</fullName>
    </submittedName>
</protein>
<dbReference type="Gene3D" id="3.40.190.150">
    <property type="entry name" value="Bordetella uptake gene, domain 1"/>
    <property type="match status" value="1"/>
</dbReference>
<proteinExistence type="inferred from homology"/>
<dbReference type="PIRSF" id="PIRSF017082">
    <property type="entry name" value="YflP"/>
    <property type="match status" value="1"/>
</dbReference>
<evidence type="ECO:0000313" key="3">
    <source>
        <dbReference type="Proteomes" id="UP000397656"/>
    </source>
</evidence>
<dbReference type="CDD" id="cd07012">
    <property type="entry name" value="PBP2_Bug_TTT"/>
    <property type="match status" value="1"/>
</dbReference>
<dbReference type="Gene3D" id="3.40.190.10">
    <property type="entry name" value="Periplasmic binding protein-like II"/>
    <property type="match status" value="1"/>
</dbReference>
<name>A0A643G317_9BURK</name>
<gene>
    <name evidence="2" type="ORF">F7R26_010110</name>
</gene>
<dbReference type="EMBL" id="CP062803">
    <property type="protein sequence ID" value="QOT78327.1"/>
    <property type="molecule type" value="Genomic_DNA"/>
</dbReference>
<dbReference type="SUPFAM" id="SSF53850">
    <property type="entry name" value="Periplasmic binding protein-like II"/>
    <property type="match status" value="1"/>
</dbReference>
<dbReference type="InterPro" id="IPR005064">
    <property type="entry name" value="BUG"/>
</dbReference>